<accession>A0ABD2L5K0</accession>
<keyword evidence="1" id="KW-0812">Transmembrane</keyword>
<evidence type="ECO:0000313" key="3">
    <source>
        <dbReference type="Proteomes" id="UP001620626"/>
    </source>
</evidence>
<name>A0ABD2L5K0_9BILA</name>
<sequence>MEDITTHKSVHHKENERGKTKWIKIICGVSSALCFGLGLRVARNQAAPLRPGELSRRSLLSGSGLAMQALGVATVISVSGYVLMLVAVSELLGVNTIARGTSEGMNQLRELIERAEFEGKSDTEMAAKANFALSEKHFDEAISEMTKN</sequence>
<keyword evidence="3" id="KW-1185">Reference proteome</keyword>
<dbReference type="Proteomes" id="UP001620626">
    <property type="component" value="Unassembled WGS sequence"/>
</dbReference>
<organism evidence="2 3">
    <name type="scientific">Heterodera trifolii</name>
    <dbReference type="NCBI Taxonomy" id="157864"/>
    <lineage>
        <taxon>Eukaryota</taxon>
        <taxon>Metazoa</taxon>
        <taxon>Ecdysozoa</taxon>
        <taxon>Nematoda</taxon>
        <taxon>Chromadorea</taxon>
        <taxon>Rhabditida</taxon>
        <taxon>Tylenchina</taxon>
        <taxon>Tylenchomorpha</taxon>
        <taxon>Tylenchoidea</taxon>
        <taxon>Heteroderidae</taxon>
        <taxon>Heteroderinae</taxon>
        <taxon>Heterodera</taxon>
    </lineage>
</organism>
<evidence type="ECO:0000256" key="1">
    <source>
        <dbReference type="SAM" id="Phobius"/>
    </source>
</evidence>
<dbReference type="AlphaFoldDB" id="A0ABD2L5K0"/>
<evidence type="ECO:0008006" key="4">
    <source>
        <dbReference type="Google" id="ProtNLM"/>
    </source>
</evidence>
<keyword evidence="1" id="KW-1133">Transmembrane helix</keyword>
<proteinExistence type="predicted"/>
<dbReference type="EMBL" id="JBICBT010000542">
    <property type="protein sequence ID" value="KAL3110351.1"/>
    <property type="molecule type" value="Genomic_DNA"/>
</dbReference>
<evidence type="ECO:0000313" key="2">
    <source>
        <dbReference type="EMBL" id="KAL3110351.1"/>
    </source>
</evidence>
<reference evidence="2 3" key="1">
    <citation type="submission" date="2024-10" db="EMBL/GenBank/DDBJ databases">
        <authorList>
            <person name="Kim D."/>
        </authorList>
    </citation>
    <scope>NUCLEOTIDE SEQUENCE [LARGE SCALE GENOMIC DNA]</scope>
    <source>
        <strain evidence="2">BH-2024</strain>
    </source>
</reference>
<gene>
    <name evidence="2" type="ORF">niasHT_011789</name>
</gene>
<protein>
    <recommendedName>
        <fullName evidence="4">Transmembrane protein 242</fullName>
    </recommendedName>
</protein>
<comment type="caution">
    <text evidence="2">The sequence shown here is derived from an EMBL/GenBank/DDBJ whole genome shotgun (WGS) entry which is preliminary data.</text>
</comment>
<keyword evidence="1" id="KW-0472">Membrane</keyword>
<feature type="transmembrane region" description="Helical" evidence="1">
    <location>
        <begin position="22"/>
        <end position="42"/>
    </location>
</feature>
<feature type="transmembrane region" description="Helical" evidence="1">
    <location>
        <begin position="63"/>
        <end position="88"/>
    </location>
</feature>